<evidence type="ECO:0000256" key="6">
    <source>
        <dbReference type="SAM" id="MobiDB-lite"/>
    </source>
</evidence>
<keyword evidence="7" id="KW-0472">Membrane</keyword>
<dbReference type="Gene3D" id="2.40.10.340">
    <property type="entry name" value="Rod shape-determining protein MreC, domain 1"/>
    <property type="match status" value="1"/>
</dbReference>
<dbReference type="NCBIfam" id="TIGR00219">
    <property type="entry name" value="mreC"/>
    <property type="match status" value="1"/>
</dbReference>
<evidence type="ECO:0000313" key="10">
    <source>
        <dbReference type="Proteomes" id="UP000442533"/>
    </source>
</evidence>
<feature type="region of interest" description="Disordered" evidence="6">
    <location>
        <begin position="302"/>
        <end position="341"/>
    </location>
</feature>
<comment type="caution">
    <text evidence="9">The sequence shown here is derived from an EMBL/GenBank/DDBJ whole genome shotgun (WGS) entry which is preliminary data.</text>
</comment>
<keyword evidence="10" id="KW-1185">Reference proteome</keyword>
<dbReference type="GO" id="GO:0005886">
    <property type="term" value="C:plasma membrane"/>
    <property type="evidence" value="ECO:0007669"/>
    <property type="project" value="TreeGrafter"/>
</dbReference>
<dbReference type="OrthoDB" id="8478127at2"/>
<evidence type="ECO:0000256" key="5">
    <source>
        <dbReference type="SAM" id="Coils"/>
    </source>
</evidence>
<feature type="transmembrane region" description="Helical" evidence="7">
    <location>
        <begin position="12"/>
        <end position="31"/>
    </location>
</feature>
<dbReference type="Gene3D" id="2.40.10.350">
    <property type="entry name" value="Rod shape-determining protein MreC, domain 2"/>
    <property type="match status" value="1"/>
</dbReference>
<evidence type="ECO:0000256" key="7">
    <source>
        <dbReference type="SAM" id="Phobius"/>
    </source>
</evidence>
<protein>
    <recommendedName>
        <fullName evidence="2">Cell shape-determining protein MreC</fullName>
    </recommendedName>
    <alternativeName>
        <fullName evidence="4">Cell shape protein MreC</fullName>
    </alternativeName>
</protein>
<feature type="compositionally biased region" description="Basic and acidic residues" evidence="6">
    <location>
        <begin position="330"/>
        <end position="341"/>
    </location>
</feature>
<reference evidence="9 10" key="1">
    <citation type="submission" date="2019-11" db="EMBL/GenBank/DDBJ databases">
        <authorList>
            <person name="Dong K."/>
        </authorList>
    </citation>
    <scope>NUCLEOTIDE SEQUENCE [LARGE SCALE GENOMIC DNA]</scope>
    <source>
        <strain evidence="9 10">JCM 17370</strain>
    </source>
</reference>
<dbReference type="GO" id="GO:0008360">
    <property type="term" value="P:regulation of cell shape"/>
    <property type="evidence" value="ECO:0007669"/>
    <property type="project" value="UniProtKB-KW"/>
</dbReference>
<name>A0A844H6I7_9RHOB</name>
<keyword evidence="7" id="KW-1133">Transmembrane helix</keyword>
<keyword evidence="5" id="KW-0175">Coiled coil</keyword>
<dbReference type="RefSeq" id="WP_155065171.1">
    <property type="nucleotide sequence ID" value="NZ_WMIF01000019.1"/>
</dbReference>
<dbReference type="AlphaFoldDB" id="A0A844H6I7"/>
<gene>
    <name evidence="9" type="primary">mreC</name>
    <name evidence="9" type="ORF">GL279_13535</name>
</gene>
<dbReference type="Proteomes" id="UP000442533">
    <property type="component" value="Unassembled WGS sequence"/>
</dbReference>
<evidence type="ECO:0000256" key="1">
    <source>
        <dbReference type="ARBA" id="ARBA00009369"/>
    </source>
</evidence>
<comment type="similarity">
    <text evidence="1">Belongs to the MreC family.</text>
</comment>
<organism evidence="9 10">
    <name type="scientific">Paracoccus limosus</name>
    <dbReference type="NCBI Taxonomy" id="913252"/>
    <lineage>
        <taxon>Bacteria</taxon>
        <taxon>Pseudomonadati</taxon>
        <taxon>Pseudomonadota</taxon>
        <taxon>Alphaproteobacteria</taxon>
        <taxon>Rhodobacterales</taxon>
        <taxon>Paracoccaceae</taxon>
        <taxon>Paracoccus</taxon>
    </lineage>
</organism>
<feature type="coiled-coil region" evidence="5">
    <location>
        <begin position="83"/>
        <end position="110"/>
    </location>
</feature>
<feature type="domain" description="Rod shape-determining protein MreC beta-barrel core" evidence="8">
    <location>
        <begin position="126"/>
        <end position="265"/>
    </location>
</feature>
<dbReference type="PANTHER" id="PTHR34138:SF1">
    <property type="entry name" value="CELL SHAPE-DETERMINING PROTEIN MREC"/>
    <property type="match status" value="1"/>
</dbReference>
<dbReference type="EMBL" id="WMIF01000019">
    <property type="protein sequence ID" value="MTH35625.1"/>
    <property type="molecule type" value="Genomic_DNA"/>
</dbReference>
<keyword evidence="3" id="KW-0133">Cell shape</keyword>
<dbReference type="InterPro" id="IPR042175">
    <property type="entry name" value="Cell/Rod_MreC_2"/>
</dbReference>
<accession>A0A844H6I7</accession>
<dbReference type="NCBIfam" id="NF010533">
    <property type="entry name" value="PRK13922.9-5"/>
    <property type="match status" value="1"/>
</dbReference>
<keyword evidence="7" id="KW-0812">Transmembrane</keyword>
<sequence length="341" mass="36766">MAQKGPDYAAPVRRILVALLVLVLLAVFLFWQIDSPRAERLRAAVIDRLLPGFEWAMAPVTRVSRMAAGFQSYARLYEQNQELRRELQKMSAWKEAAVQLEQENAKLLSQNNVRIDPALTYISGVVLTDSGTAFRQSVLLNVGARDGIIDGWATMDGLGLVGRISGVGETTSRVMLLTDPSSRIPVTVLPSGQHALLSGDNTALPAMEFIESPENLRPGDRVVSSGDGGVFPPGLPVGQVEQTGDGRFRVRLAADYGRLEFLRVLRSHPAERLADVGLLIPPPPSEFIGPPMPPVMNLDPAAEAEHAEQAAAAQAIGAPLPAPLPGPQPAEDRDRAEEAND</sequence>
<dbReference type="Pfam" id="PF04085">
    <property type="entry name" value="MreC"/>
    <property type="match status" value="1"/>
</dbReference>
<dbReference type="InterPro" id="IPR042177">
    <property type="entry name" value="Cell/Rod_1"/>
</dbReference>
<evidence type="ECO:0000256" key="2">
    <source>
        <dbReference type="ARBA" id="ARBA00013855"/>
    </source>
</evidence>
<dbReference type="InterPro" id="IPR055342">
    <property type="entry name" value="MreC_beta-barrel_core"/>
</dbReference>
<feature type="compositionally biased region" description="Low complexity" evidence="6">
    <location>
        <begin position="309"/>
        <end position="319"/>
    </location>
</feature>
<dbReference type="InterPro" id="IPR007221">
    <property type="entry name" value="MreC"/>
</dbReference>
<evidence type="ECO:0000256" key="4">
    <source>
        <dbReference type="ARBA" id="ARBA00032089"/>
    </source>
</evidence>
<dbReference type="PANTHER" id="PTHR34138">
    <property type="entry name" value="CELL SHAPE-DETERMINING PROTEIN MREC"/>
    <property type="match status" value="1"/>
</dbReference>
<evidence type="ECO:0000256" key="3">
    <source>
        <dbReference type="ARBA" id="ARBA00022960"/>
    </source>
</evidence>
<evidence type="ECO:0000313" key="9">
    <source>
        <dbReference type="EMBL" id="MTH35625.1"/>
    </source>
</evidence>
<evidence type="ECO:0000259" key="8">
    <source>
        <dbReference type="Pfam" id="PF04085"/>
    </source>
</evidence>
<proteinExistence type="inferred from homology"/>